<keyword evidence="5" id="KW-1185">Reference proteome</keyword>
<organism evidence="4 5">
    <name type="scientific">Pontibacillus halophilus JSM 076056 = DSM 19796</name>
    <dbReference type="NCBI Taxonomy" id="1385510"/>
    <lineage>
        <taxon>Bacteria</taxon>
        <taxon>Bacillati</taxon>
        <taxon>Bacillota</taxon>
        <taxon>Bacilli</taxon>
        <taxon>Bacillales</taxon>
        <taxon>Bacillaceae</taxon>
        <taxon>Pontibacillus</taxon>
    </lineage>
</organism>
<dbReference type="CDD" id="cd00610">
    <property type="entry name" value="OAT_like"/>
    <property type="match status" value="1"/>
</dbReference>
<proteinExistence type="inferred from homology"/>
<dbReference type="GO" id="GO:0030170">
    <property type="term" value="F:pyridoxal phosphate binding"/>
    <property type="evidence" value="ECO:0007669"/>
    <property type="project" value="InterPro"/>
</dbReference>
<dbReference type="Pfam" id="PF00202">
    <property type="entry name" value="Aminotran_3"/>
    <property type="match status" value="1"/>
</dbReference>
<dbReference type="PANTHER" id="PTHR43094">
    <property type="entry name" value="AMINOTRANSFERASE"/>
    <property type="match status" value="1"/>
</dbReference>
<dbReference type="InterPro" id="IPR005814">
    <property type="entry name" value="Aminotrans_3"/>
</dbReference>
<keyword evidence="4" id="KW-0032">Aminotransferase</keyword>
<keyword evidence="2 3" id="KW-0663">Pyridoxal phosphate</keyword>
<reference evidence="4 5" key="1">
    <citation type="submission" date="2013-08" db="EMBL/GenBank/DDBJ databases">
        <authorList>
            <person name="Huang J."/>
            <person name="Wang G."/>
        </authorList>
    </citation>
    <scope>NUCLEOTIDE SEQUENCE [LARGE SCALE GENOMIC DNA]</scope>
    <source>
        <strain evidence="4 5">JSM 076056</strain>
    </source>
</reference>
<evidence type="ECO:0000256" key="1">
    <source>
        <dbReference type="ARBA" id="ARBA00008954"/>
    </source>
</evidence>
<dbReference type="SUPFAM" id="SSF53383">
    <property type="entry name" value="PLP-dependent transferases"/>
    <property type="match status" value="1"/>
</dbReference>
<dbReference type="OrthoDB" id="9807885at2"/>
<dbReference type="eggNOG" id="COG0160">
    <property type="taxonomic scope" value="Bacteria"/>
</dbReference>
<dbReference type="Gene3D" id="3.40.640.10">
    <property type="entry name" value="Type I PLP-dependent aspartate aminotransferase-like (Major domain)"/>
    <property type="match status" value="1"/>
</dbReference>
<gene>
    <name evidence="4" type="ORF">N781_02280</name>
</gene>
<dbReference type="InterPro" id="IPR015424">
    <property type="entry name" value="PyrdxlP-dep_Trfase"/>
</dbReference>
<accession>A0A0A5IDY0</accession>
<protein>
    <submittedName>
        <fullName evidence="4">4-aminobutyrate aminotransferase</fullName>
        <ecNumber evidence="4">2.6.1.19</ecNumber>
    </submittedName>
</protein>
<dbReference type="Gene3D" id="3.90.1150.10">
    <property type="entry name" value="Aspartate Aminotransferase, domain 1"/>
    <property type="match status" value="1"/>
</dbReference>
<name>A0A0A5IDY0_9BACI</name>
<dbReference type="EC" id="2.6.1.19" evidence="4"/>
<dbReference type="InterPro" id="IPR015421">
    <property type="entry name" value="PyrdxlP-dep_Trfase_major"/>
</dbReference>
<sequence>MKRTSSMHNVPRGEGDINLSSLRTSWQEDTLSEDSYDLLRRDEEAFLHQSLSTPCLNVIERAEGPFLIDQDGRRTYDFHGNAVHQVGYGHPEVVKAVQEQLVQLPFSPRRYTNEQAVTLAERLLEIAPTPLSKVLFAPGATSAVGMALKLARIATGRHKTMSMWESFHGASLDALSVGGEAHFRRQIGPLLPGAIHIPPLSTYRPLWEGASLDDRQLAAYIEYTMEQDGEIGAFIMEPIRNTDVQLPSQAFMNKLRELCTKHGVQLIFDETATAFGRTGKWFAFQHYDVVPDMVIIGKGLGGGVFPMAGLLAADNLNVATDTSIGHYTHEKSPVGAAASLAMIHVIQQEQLLEKTATLSQLMREQLESLASRYEQIGDCRIIGLLCGVELVTDRNTKEKATNLAERVLYNCLSRGLSFKLSKGNVLQLCPPLTITKEQLLEALNLLELALQDEIEKETDSDASYT</sequence>
<dbReference type="Proteomes" id="UP000030528">
    <property type="component" value="Unassembled WGS sequence"/>
</dbReference>
<evidence type="ECO:0000256" key="3">
    <source>
        <dbReference type="RuleBase" id="RU003560"/>
    </source>
</evidence>
<evidence type="ECO:0000313" key="5">
    <source>
        <dbReference type="Proteomes" id="UP000030528"/>
    </source>
</evidence>
<dbReference type="InterPro" id="IPR015422">
    <property type="entry name" value="PyrdxlP-dep_Trfase_small"/>
</dbReference>
<keyword evidence="4" id="KW-0808">Transferase</keyword>
<dbReference type="AlphaFoldDB" id="A0A0A5IDY0"/>
<evidence type="ECO:0000313" key="4">
    <source>
        <dbReference type="EMBL" id="KGX94017.1"/>
    </source>
</evidence>
<comment type="similarity">
    <text evidence="1 3">Belongs to the class-III pyridoxal-phosphate-dependent aminotransferase family.</text>
</comment>
<dbReference type="PANTHER" id="PTHR43094:SF1">
    <property type="entry name" value="AMINOTRANSFERASE CLASS-III"/>
    <property type="match status" value="1"/>
</dbReference>
<dbReference type="GO" id="GO:0034386">
    <property type="term" value="F:4-aminobutyrate:2-oxoglutarate transaminase activity"/>
    <property type="evidence" value="ECO:0007669"/>
    <property type="project" value="UniProtKB-EC"/>
</dbReference>
<comment type="caution">
    <text evidence="4">The sequence shown here is derived from an EMBL/GenBank/DDBJ whole genome shotgun (WGS) entry which is preliminary data.</text>
</comment>
<dbReference type="EMBL" id="AVPE01000001">
    <property type="protein sequence ID" value="KGX94017.1"/>
    <property type="molecule type" value="Genomic_DNA"/>
</dbReference>
<dbReference type="PIRSF" id="PIRSF000521">
    <property type="entry name" value="Transaminase_4ab_Lys_Orn"/>
    <property type="match status" value="1"/>
</dbReference>
<evidence type="ECO:0000256" key="2">
    <source>
        <dbReference type="ARBA" id="ARBA00022898"/>
    </source>
</evidence>
<dbReference type="NCBIfam" id="NF004755">
    <property type="entry name" value="PRK06082.1"/>
    <property type="match status" value="1"/>
</dbReference>
<dbReference type="STRING" id="1385510.GCA_000425205_00026"/>